<accession>A0A813HPM9</accession>
<dbReference type="GO" id="GO:0003677">
    <property type="term" value="F:DNA binding"/>
    <property type="evidence" value="ECO:0007669"/>
    <property type="project" value="InterPro"/>
</dbReference>
<feature type="compositionally biased region" description="Basic and acidic residues" evidence="1">
    <location>
        <begin position="472"/>
        <end position="481"/>
    </location>
</feature>
<feature type="compositionally biased region" description="Gly residues" evidence="1">
    <location>
        <begin position="488"/>
        <end position="498"/>
    </location>
</feature>
<feature type="region of interest" description="Disordered" evidence="1">
    <location>
        <begin position="1332"/>
        <end position="1385"/>
    </location>
</feature>
<feature type="compositionally biased region" description="Low complexity" evidence="1">
    <location>
        <begin position="1359"/>
        <end position="1377"/>
    </location>
</feature>
<feature type="region of interest" description="Disordered" evidence="1">
    <location>
        <begin position="938"/>
        <end position="973"/>
    </location>
</feature>
<comment type="caution">
    <text evidence="2">The sequence shown here is derived from an EMBL/GenBank/DDBJ whole genome shotgun (WGS) entry which is preliminary data.</text>
</comment>
<evidence type="ECO:0000313" key="2">
    <source>
        <dbReference type="EMBL" id="CAE8640645.1"/>
    </source>
</evidence>
<gene>
    <name evidence="2" type="ORF">PGLA2088_LOCUS2192</name>
</gene>
<organism evidence="2 3">
    <name type="scientific">Polarella glacialis</name>
    <name type="common">Dinoflagellate</name>
    <dbReference type="NCBI Taxonomy" id="89957"/>
    <lineage>
        <taxon>Eukaryota</taxon>
        <taxon>Sar</taxon>
        <taxon>Alveolata</taxon>
        <taxon>Dinophyceae</taxon>
        <taxon>Suessiales</taxon>
        <taxon>Suessiaceae</taxon>
        <taxon>Polarella</taxon>
    </lineage>
</organism>
<protein>
    <submittedName>
        <fullName evidence="2">Uncharacterized protein</fullName>
    </submittedName>
</protein>
<evidence type="ECO:0000256" key="1">
    <source>
        <dbReference type="SAM" id="MobiDB-lite"/>
    </source>
</evidence>
<proteinExistence type="predicted"/>
<dbReference type="SUPFAM" id="SSF56349">
    <property type="entry name" value="DNA breaking-rejoining enzymes"/>
    <property type="match status" value="1"/>
</dbReference>
<dbReference type="Proteomes" id="UP000626109">
    <property type="component" value="Unassembled WGS sequence"/>
</dbReference>
<feature type="region of interest" description="Disordered" evidence="1">
    <location>
        <begin position="472"/>
        <end position="526"/>
    </location>
</feature>
<evidence type="ECO:0000313" key="3">
    <source>
        <dbReference type="Proteomes" id="UP000626109"/>
    </source>
</evidence>
<feature type="compositionally biased region" description="Basic and acidic residues" evidence="1">
    <location>
        <begin position="941"/>
        <end position="956"/>
    </location>
</feature>
<dbReference type="EMBL" id="CAJNNW010001736">
    <property type="protein sequence ID" value="CAE8640645.1"/>
    <property type="molecule type" value="Genomic_DNA"/>
</dbReference>
<sequence length="1385" mass="150726">MWKHFASGAPAAFVVLLSSVGRQQPAILPSTVTTVGPGSCVADCDCPPVITCTAELVALSSAESAGQFWFNCALVACVLNLFCLAVGKWAYPFTVAGIGASWSVSLPGLPPAVSAASSVDLLDFDSAVVASPLALELPARVEFAAAAKAVGYYAVVTPDGDMYIEPLNHVHNDVADIRVLQQQGHLPPGLLEADMYRFGAAPVGAVLAQFMRDGAFLAAGHAGPPAAAAAVPPPGGPGPVAAGGIVPAVPMFWVAAENLLGLRVGDSVEPLPAGTFTVGNKGILARGGGHLFIKAVPAGHVEAPEDLTVLPVVFDNQDLRFRDFGGALAAMDTAEPEGGIMLSGPRTCMWMLKNMRDSGGNPSSHHDRWVRSSKVADSDRSVYEHEILCRILESMICTDQLNVPALQSAEILSRRIQLIKEAHRVNPSAPDYSAGDHFLGTGVRRNGAAIAPDLSKFVAEELRAEAAISKEARKAREEKGLKPRGGRGGRGGRLGKGGAAADAAGFRSEGMKRRAGRRTPSSSQMYSPREAIRELLGSSYGYSEVSTTVRPFDPVLVSIPSVGTRAPSIMSVLDPVGVDVVADYEHSMLLSSNEYGSVLEEGLVTPFFVTEKGGKLRLIFDCRTVNLRFKKAPKIAMGSGSSWASLEVAEGEQLWIAQSDIKDYFYSLALPAALAQFFCLPSIDASLLTEWGVPGALGGFSNYQGRCYPRLRVVPMGWSWGMWIAQRAHQFQALIGTNRELVQQAKEGAVKRLREVGFLVREEVEACLQVDSLGIAVTSARRELPDVVAVGAMNERWRYRGKHPSDKPRQSALGLLDPLLDVESVKPEADIQRDNYELNPNFKEVPERLLLPEDWKLRYSARMHDKENIMILEGRGVEASLRRRLRAQLSFGKRCLNLGDNLGLTLGFCKGRFTSYPLLRIARRVTALTVAGDLSPAHRWHPSERNTADAGSRKWEPPGPQASHEGCQEEEPKAALFSIPEGEGEDRANSEEEELAGLIVNKVQEEDLWGLGMETLLEVSAVMPCTNLDYDRRLGEFTTFISERGLSLKNQPSTDAAMVDFLHLLWEEGRELNEGLRFYAAFVAKHPEFGRSGHLRLPRTKRALTGWRKLAPCTTRPPMPWEVACLIASHMIQLGFVTSALILVLLFTLYGRPTEILELRQKDLIKPRSAGGFFTVHLHPEEALIASKVGLYEESLMLDSPLCRWLGPLLMKLVAAPDCQEHLFPIEYHTWKLHWDAAIKAADLQELGYVPYQLRHGGPSHDHFFKLRSMLEIKLRGRWASDVTLKRYEAGGRIEQELQRLGSVRLKAAKLAAQTLEVKLSVACNHNLIARQKPSGASKQPRGLRAKVAARDGGGRAVSSSSSSQAQAISQKLLQKQGWTPRAGT</sequence>
<name>A0A813HPM9_POLGL</name>
<reference evidence="2" key="1">
    <citation type="submission" date="2021-02" db="EMBL/GenBank/DDBJ databases">
        <authorList>
            <person name="Dougan E. K."/>
            <person name="Rhodes N."/>
            <person name="Thang M."/>
            <person name="Chan C."/>
        </authorList>
    </citation>
    <scope>NUCLEOTIDE SEQUENCE</scope>
</reference>
<dbReference type="InterPro" id="IPR011010">
    <property type="entry name" value="DNA_brk_join_enz"/>
</dbReference>